<gene>
    <name evidence="3" type="primary">Contig6659.g7127</name>
    <name evidence="3" type="ORF">STYLEM_2101</name>
</gene>
<feature type="region of interest" description="Disordered" evidence="2">
    <location>
        <begin position="399"/>
        <end position="439"/>
    </location>
</feature>
<name>A0A077ZU77_STYLE</name>
<evidence type="ECO:0000256" key="2">
    <source>
        <dbReference type="SAM" id="MobiDB-lite"/>
    </source>
</evidence>
<feature type="coiled-coil region" evidence="1">
    <location>
        <begin position="1032"/>
        <end position="1109"/>
    </location>
</feature>
<feature type="coiled-coil region" evidence="1">
    <location>
        <begin position="1426"/>
        <end position="1511"/>
    </location>
</feature>
<keyword evidence="1" id="KW-0175">Coiled coil</keyword>
<sequence>MRYIRQGSNSALQSIPNLKGPKRIMLNQQQETLTGRNSQMQSNQYQDESMNLNYDILQFKGIKITKKKNIKHQEELKKLRDGELYNVQHMAKEQSEMKNMENRQRILNRIMEQARQQGKNSTSSMSSLSNNLDNQSQSAKKLIDINLFQTQQLENQLRKSDIQALRKTRYPLSQHKSDINQNSGSGQVQNQSDIYLKYYSQLKEIQVKKSIYNLKDKQKNQKISNQDYLPEIQQGSPGNTVLKKNLQFQNQIINNLSNVNKLTFTDRQISPIGVKDKLRSLRLDSRANTKLKPLFLPFKPELPEQKGMKQHLINKLSRIQRENQWISQNLHSVKQHIGSNKNIPKSNLRNKSSGKNTQVNTSLNLNSRVSQVLRDKSNNTKTSQIYTQNQDIISTLGSKYERDQLKHKDSKPKSTSNKSKKSKNQSSMNSSKIYSSQGTLEQIVSSSNLHSNNNNSYQSLSNLGDITANFNSLQNSGRLNHNPHQVFLMPDAQGFRSSSQDNIINIQTPKNVINQFNPSSQQSVKLSNPLQKYPQNYTNIQLCQQSTERSNQSLGTDYSKETPVTATQINQSQSSQCGSIHVLRNQYQRPQNFSMSQRNSYSPVNQDSASNKTSSRVTEVISPAQFMEANPLSFQNTQASPIKLINHGAIMFQKLELFWKERLLKLNQSIQQIKEGAFSKDDIIKTMLENTETANYADQRINELIKEGVNIEQELQIEQLSKQLIIQQSEALQSQVQLQHLINEYQKLSQNSHSFQNDMEIIIAELKKKKQKYKGKIGQMEEVKTELKQVKDERDNLLEKLKIMQNQTSEKQIYFDQRIEEISKAIKDLETQKEQLLSTISQMKEERVINEKKLGQNQQDLHQHYQEQMKTQKQQVKTKYLSKLNEVETQLQNEFKSKLKEIQSSSETKTQSQSKLDKQTIDFLQQEIARLNAQLQETVSVKEHETILNHRLNQAGLEHENEIETIKQVFEQELRKAEKQVRQTHKKEEEKLKLSALQFEKSMEYEKSERLKLQSKYHEEMTMKDTQIQKIKDKISTREKELLQQIEEEKNKLKQLQQQLKQIEYCKKEEIDQQKLELTKIQVNQNLTIKELQAKVDQLNKAMDSLQITNVQQIDQKQMIIKERDMQLKHLQDQYHLIDHENISLKKKIKELEQNTFSHQSESQIQKDKYQSLLIRLKEIQNQNVWKLEREQERIKRLNQDFKLMKKLLKQDFDYNIREIQQNTNQTTQTMLKMISKLTSQLQIALRNIPNEEFLQLKNSFEILNKEKTAISDQLKLNIRELDELKTKLLQEQHQYQLSQQLQEKLHNENLLQVSKQIDENLKEIDKLAQTNSQLQDDVNQSRSENAILLQKMGELDTIFQELDFKLKNSENERDIFKQQLQFEEKSKHEESIQLRQQFQLKQDELIADFKDQCMKLRGEIEDSYNNKLKNKINCLKNKQQEEINEINKQVEKREAEIIDKFQEQVGQYEQQIEQASQEYLKLKKDYKKILHKYKQTKLKDQENISKIEEEVFKSLAKVNTTVGSISRKQAGNYSYISNSNNHHQLQQHSSIKVDRSFQNLTNHSMFKQHLTHSRDKSDAFRNNLTLQSLKNVNGCNPNQSFNSLISLSPNLLQNQSAITQAEYPKSTRNNYFQQLNIGGGNNNNVVSQLNYGQRTMHQSLVIQDNNCGQRKISPISRSLNQNEISNNSSFIIPTNGNHNWNPLVSSINNQNQIITVEDSKQTSSNQHNRNKLQESSLNRVLNVSGDVLNIGGGSNNGNDSFLVARSLSPKEKTGKFGRAQNLNVSVIK</sequence>
<feature type="coiled-coil region" evidence="1">
    <location>
        <begin position="1318"/>
        <end position="1387"/>
    </location>
</feature>
<dbReference type="InParanoid" id="A0A077ZU77"/>
<evidence type="ECO:0000313" key="4">
    <source>
        <dbReference type="Proteomes" id="UP000039865"/>
    </source>
</evidence>
<feature type="coiled-coil region" evidence="1">
    <location>
        <begin position="914"/>
        <end position="991"/>
    </location>
</feature>
<dbReference type="Proteomes" id="UP000039865">
    <property type="component" value="Unassembled WGS sequence"/>
</dbReference>
<accession>A0A077ZU77</accession>
<feature type="region of interest" description="Disordered" evidence="2">
    <location>
        <begin position="114"/>
        <end position="133"/>
    </location>
</feature>
<feature type="region of interest" description="Disordered" evidence="2">
    <location>
        <begin position="336"/>
        <end position="369"/>
    </location>
</feature>
<evidence type="ECO:0000256" key="1">
    <source>
        <dbReference type="SAM" id="Coils"/>
    </source>
</evidence>
<evidence type="ECO:0000313" key="3">
    <source>
        <dbReference type="EMBL" id="CDW73129.1"/>
    </source>
</evidence>
<protein>
    <submittedName>
        <fullName evidence="3">Uncharacterized protein</fullName>
    </submittedName>
</protein>
<reference evidence="3 4" key="1">
    <citation type="submission" date="2014-06" db="EMBL/GenBank/DDBJ databases">
        <authorList>
            <person name="Swart Estienne"/>
        </authorList>
    </citation>
    <scope>NUCLEOTIDE SEQUENCE [LARGE SCALE GENOMIC DNA]</scope>
    <source>
        <strain evidence="3 4">130c</strain>
    </source>
</reference>
<dbReference type="EMBL" id="CCKQ01002033">
    <property type="protein sequence ID" value="CDW73129.1"/>
    <property type="molecule type" value="Genomic_DNA"/>
</dbReference>
<proteinExistence type="predicted"/>
<organism evidence="3 4">
    <name type="scientific">Stylonychia lemnae</name>
    <name type="common">Ciliate</name>
    <dbReference type="NCBI Taxonomy" id="5949"/>
    <lineage>
        <taxon>Eukaryota</taxon>
        <taxon>Sar</taxon>
        <taxon>Alveolata</taxon>
        <taxon>Ciliophora</taxon>
        <taxon>Intramacronucleata</taxon>
        <taxon>Spirotrichea</taxon>
        <taxon>Stichotrichia</taxon>
        <taxon>Sporadotrichida</taxon>
        <taxon>Oxytrichidae</taxon>
        <taxon>Stylonychinae</taxon>
        <taxon>Stylonychia</taxon>
    </lineage>
</organism>
<feature type="coiled-coil region" evidence="1">
    <location>
        <begin position="731"/>
        <end position="846"/>
    </location>
</feature>
<keyword evidence="4" id="KW-1185">Reference proteome</keyword>
<feature type="compositionally biased region" description="Low complexity" evidence="2">
    <location>
        <begin position="120"/>
        <end position="133"/>
    </location>
</feature>
<dbReference type="OMA" id="YNIREIQ"/>